<keyword evidence="2" id="KW-1185">Reference proteome</keyword>
<comment type="caution">
    <text evidence="1">The sequence shown here is derived from an EMBL/GenBank/DDBJ whole genome shotgun (WGS) entry which is preliminary data.</text>
</comment>
<dbReference type="EMBL" id="CAOQHR010000007">
    <property type="protein sequence ID" value="CAI6337344.1"/>
    <property type="molecule type" value="Genomic_DNA"/>
</dbReference>
<dbReference type="AlphaFoldDB" id="A0A9W4UKH1"/>
<proteinExistence type="predicted"/>
<sequence length="88" mass="10292">MQKSVHMFYDIRKFSVYTKTLQIRTIILFRNVLFHSRILDINAVFFLDFPRINHTRIPSVESKFIKVHLCILFPANLGAGADKVNLGR</sequence>
<name>A0A9W4UKH1_9PLEO</name>
<protein>
    <submittedName>
        <fullName evidence="1">Uncharacterized protein</fullName>
    </submittedName>
</protein>
<evidence type="ECO:0000313" key="1">
    <source>
        <dbReference type="EMBL" id="CAI6337344.1"/>
    </source>
</evidence>
<organism evidence="1 2">
    <name type="scientific">Periconia digitata</name>
    <dbReference type="NCBI Taxonomy" id="1303443"/>
    <lineage>
        <taxon>Eukaryota</taxon>
        <taxon>Fungi</taxon>
        <taxon>Dikarya</taxon>
        <taxon>Ascomycota</taxon>
        <taxon>Pezizomycotina</taxon>
        <taxon>Dothideomycetes</taxon>
        <taxon>Pleosporomycetidae</taxon>
        <taxon>Pleosporales</taxon>
        <taxon>Massarineae</taxon>
        <taxon>Periconiaceae</taxon>
        <taxon>Periconia</taxon>
    </lineage>
</organism>
<gene>
    <name evidence="1" type="ORF">PDIGIT_LOCUS10456</name>
</gene>
<reference evidence="1" key="1">
    <citation type="submission" date="2023-01" db="EMBL/GenBank/DDBJ databases">
        <authorList>
            <person name="Van Ghelder C."/>
            <person name="Rancurel C."/>
        </authorList>
    </citation>
    <scope>NUCLEOTIDE SEQUENCE</scope>
    <source>
        <strain evidence="1">CNCM I-4278</strain>
    </source>
</reference>
<dbReference type="Proteomes" id="UP001152607">
    <property type="component" value="Unassembled WGS sequence"/>
</dbReference>
<accession>A0A9W4UKH1</accession>
<evidence type="ECO:0000313" key="2">
    <source>
        <dbReference type="Proteomes" id="UP001152607"/>
    </source>
</evidence>